<comment type="caution">
    <text evidence="1">The sequence shown here is derived from an EMBL/GenBank/DDBJ whole genome shotgun (WGS) entry which is preliminary data.</text>
</comment>
<evidence type="ECO:0000313" key="2">
    <source>
        <dbReference type="Proteomes" id="UP001201217"/>
    </source>
</evidence>
<accession>A0ABS9ECX4</accession>
<gene>
    <name evidence="1" type="ORF">L1I42_16145</name>
</gene>
<feature type="non-terminal residue" evidence="1">
    <location>
        <position position="1"/>
    </location>
</feature>
<organism evidence="1 2">
    <name type="scientific">Maritalea mediterranea</name>
    <dbReference type="NCBI Taxonomy" id="2909667"/>
    <lineage>
        <taxon>Bacteria</taxon>
        <taxon>Pseudomonadati</taxon>
        <taxon>Pseudomonadota</taxon>
        <taxon>Alphaproteobacteria</taxon>
        <taxon>Hyphomicrobiales</taxon>
        <taxon>Devosiaceae</taxon>
        <taxon>Maritalea</taxon>
    </lineage>
</organism>
<keyword evidence="2" id="KW-1185">Reference proteome</keyword>
<sequence length="91" mass="9606">TTQHNAALVEETNAAIEQTENQATELDKIVDVFVTDGEARVVAANQGGSARAPSAKPSGIKQLQSKVSSAAKSMFGRGSEAVAVDEEWEEF</sequence>
<evidence type="ECO:0000313" key="1">
    <source>
        <dbReference type="EMBL" id="MCF4100029.1"/>
    </source>
</evidence>
<dbReference type="EMBL" id="JAKGTI010000006">
    <property type="protein sequence ID" value="MCF4100029.1"/>
    <property type="molecule type" value="Genomic_DNA"/>
</dbReference>
<proteinExistence type="predicted"/>
<reference evidence="1 2" key="1">
    <citation type="submission" date="2022-01" db="EMBL/GenBank/DDBJ databases">
        <title>Maritalea mediterranea sp. nov., isolated from marine plastic residues from the Malva-rosa beach (Valencia, Spain).</title>
        <authorList>
            <person name="Vidal-Verdu A."/>
            <person name="Molina-Menor E."/>
            <person name="Pascual J."/>
            <person name="Pereto J."/>
            <person name="Porcar M."/>
        </authorList>
    </citation>
    <scope>NUCLEOTIDE SEQUENCE [LARGE SCALE GENOMIC DNA]</scope>
    <source>
        <strain evidence="1 2">P4.10X</strain>
    </source>
</reference>
<dbReference type="Proteomes" id="UP001201217">
    <property type="component" value="Unassembled WGS sequence"/>
</dbReference>
<protein>
    <submittedName>
        <fullName evidence="1">Methyl-accepting chemotaxis protein</fullName>
    </submittedName>
</protein>
<name>A0ABS9ECX4_9HYPH</name>